<keyword evidence="7" id="KW-0653">Protein transport</keyword>
<dbReference type="Pfam" id="PF02472">
    <property type="entry name" value="ExbD"/>
    <property type="match status" value="1"/>
</dbReference>
<comment type="similarity">
    <text evidence="2 7">Belongs to the ExbD/TolR family.</text>
</comment>
<dbReference type="GO" id="GO:0015031">
    <property type="term" value="P:protein transport"/>
    <property type="evidence" value="ECO:0007669"/>
    <property type="project" value="UniProtKB-KW"/>
</dbReference>
<keyword evidence="10" id="KW-1185">Reference proteome</keyword>
<comment type="caution">
    <text evidence="9">The sequence shown here is derived from an EMBL/GenBank/DDBJ whole genome shotgun (WGS) entry which is preliminary data.</text>
</comment>
<dbReference type="AlphaFoldDB" id="A0A370DRM0"/>
<evidence type="ECO:0000256" key="4">
    <source>
        <dbReference type="ARBA" id="ARBA00022692"/>
    </source>
</evidence>
<feature type="transmembrane region" description="Helical" evidence="8">
    <location>
        <begin position="12"/>
        <end position="32"/>
    </location>
</feature>
<reference evidence="9 10" key="1">
    <citation type="journal article" date="2018" name="ISME J.">
        <title>Endosymbiont genomes yield clues of tubeworm success.</title>
        <authorList>
            <person name="Li Y."/>
            <person name="Liles M.R."/>
            <person name="Halanych K.M."/>
        </authorList>
    </citation>
    <scope>NUCLEOTIDE SEQUENCE [LARGE SCALE GENOMIC DNA]</scope>
    <source>
        <strain evidence="9">A1462</strain>
    </source>
</reference>
<evidence type="ECO:0000256" key="6">
    <source>
        <dbReference type="ARBA" id="ARBA00023136"/>
    </source>
</evidence>
<proteinExistence type="inferred from homology"/>
<dbReference type="Proteomes" id="UP000254771">
    <property type="component" value="Unassembled WGS sequence"/>
</dbReference>
<gene>
    <name evidence="9" type="ORF">DIZ78_05610</name>
</gene>
<dbReference type="EMBL" id="QFXE01000007">
    <property type="protein sequence ID" value="RDH86977.1"/>
    <property type="molecule type" value="Genomic_DNA"/>
</dbReference>
<evidence type="ECO:0000313" key="10">
    <source>
        <dbReference type="Proteomes" id="UP000254771"/>
    </source>
</evidence>
<evidence type="ECO:0000256" key="2">
    <source>
        <dbReference type="ARBA" id="ARBA00005811"/>
    </source>
</evidence>
<dbReference type="InterPro" id="IPR003400">
    <property type="entry name" value="ExbD"/>
</dbReference>
<comment type="subcellular location">
    <subcellularLocation>
        <location evidence="1">Cell membrane</location>
        <topology evidence="1">Single-pass membrane protein</topology>
    </subcellularLocation>
    <subcellularLocation>
        <location evidence="7">Cell membrane</location>
        <topology evidence="7">Single-pass type II membrane protein</topology>
    </subcellularLocation>
</comment>
<keyword evidence="4 7" id="KW-0812">Transmembrane</keyword>
<keyword evidence="6 8" id="KW-0472">Membrane</keyword>
<evidence type="ECO:0000256" key="1">
    <source>
        <dbReference type="ARBA" id="ARBA00004162"/>
    </source>
</evidence>
<sequence length="171" mass="18979">MRRRSRRYAEEAELNITAFMNLMVILVPFLLITATFSRMAVLDLHLPPASEGSSAAKGELQLEVIVRHDAIEIADRRGGLIQRIEQQESGQHLQQLSQVLQALKARYPEKRNVYILSEPEVSYDDLVQVMDRVRITDLVQAGSVVQAELFPDISLGDAPALPGSATRGKGS</sequence>
<dbReference type="PANTHER" id="PTHR30558:SF3">
    <property type="entry name" value="BIOPOLYMER TRANSPORT PROTEIN EXBD-RELATED"/>
    <property type="match status" value="1"/>
</dbReference>
<name>A0A370DRM0_9GAMM</name>
<keyword evidence="7" id="KW-0813">Transport</keyword>
<dbReference type="PANTHER" id="PTHR30558">
    <property type="entry name" value="EXBD MEMBRANE COMPONENT OF PMF-DRIVEN MACROMOLECULE IMPORT SYSTEM"/>
    <property type="match status" value="1"/>
</dbReference>
<dbReference type="GO" id="GO:0005886">
    <property type="term" value="C:plasma membrane"/>
    <property type="evidence" value="ECO:0007669"/>
    <property type="project" value="UniProtKB-SubCell"/>
</dbReference>
<evidence type="ECO:0000256" key="5">
    <source>
        <dbReference type="ARBA" id="ARBA00022989"/>
    </source>
</evidence>
<evidence type="ECO:0000256" key="7">
    <source>
        <dbReference type="RuleBase" id="RU003879"/>
    </source>
</evidence>
<evidence type="ECO:0000256" key="8">
    <source>
        <dbReference type="SAM" id="Phobius"/>
    </source>
</evidence>
<accession>A0A370DRM0</accession>
<keyword evidence="3" id="KW-1003">Cell membrane</keyword>
<evidence type="ECO:0000313" key="9">
    <source>
        <dbReference type="EMBL" id="RDH86977.1"/>
    </source>
</evidence>
<dbReference type="GO" id="GO:0022857">
    <property type="term" value="F:transmembrane transporter activity"/>
    <property type="evidence" value="ECO:0007669"/>
    <property type="project" value="InterPro"/>
</dbReference>
<evidence type="ECO:0000256" key="3">
    <source>
        <dbReference type="ARBA" id="ARBA00022475"/>
    </source>
</evidence>
<organism evidence="9 10">
    <name type="scientific">endosymbiont of Escarpia spicata</name>
    <dbReference type="NCBI Taxonomy" id="2200908"/>
    <lineage>
        <taxon>Bacteria</taxon>
        <taxon>Pseudomonadati</taxon>
        <taxon>Pseudomonadota</taxon>
        <taxon>Gammaproteobacteria</taxon>
        <taxon>sulfur-oxidizing symbionts</taxon>
    </lineage>
</organism>
<protein>
    <submittedName>
        <fullName evidence="9">Biopolymer transporter ExbD</fullName>
    </submittedName>
</protein>
<keyword evidence="5 8" id="KW-1133">Transmembrane helix</keyword>